<comment type="catalytic activity">
    <reaction evidence="1">
        <text>ATP + protein L-histidine = ADP + protein N-phospho-L-histidine.</text>
        <dbReference type="EC" id="2.7.13.3"/>
    </reaction>
</comment>
<dbReference type="CDD" id="cd00082">
    <property type="entry name" value="HisKA"/>
    <property type="match status" value="1"/>
</dbReference>
<feature type="domain" description="Histidine kinase" evidence="12">
    <location>
        <begin position="263"/>
        <end position="481"/>
    </location>
</feature>
<dbReference type="Gene3D" id="3.30.565.10">
    <property type="entry name" value="Histidine kinase-like ATPase, C-terminal domain"/>
    <property type="match status" value="1"/>
</dbReference>
<dbReference type="SUPFAM" id="SSF47384">
    <property type="entry name" value="Homodimeric domain of signal transducing histidine kinase"/>
    <property type="match status" value="1"/>
</dbReference>
<evidence type="ECO:0000256" key="8">
    <source>
        <dbReference type="ARBA" id="ARBA00022989"/>
    </source>
</evidence>
<keyword evidence="4" id="KW-0597">Phosphoprotein</keyword>
<dbReference type="SUPFAM" id="SSF55874">
    <property type="entry name" value="ATPase domain of HSP90 chaperone/DNA topoisomerase II/histidine kinase"/>
    <property type="match status" value="1"/>
</dbReference>
<comment type="subcellular location">
    <subcellularLocation>
        <location evidence="2">Cell membrane</location>
    </subcellularLocation>
</comment>
<dbReference type="InterPro" id="IPR036097">
    <property type="entry name" value="HisK_dim/P_sf"/>
</dbReference>
<dbReference type="EMBL" id="BAAAQK010000003">
    <property type="protein sequence ID" value="GAA1834624.1"/>
    <property type="molecule type" value="Genomic_DNA"/>
</dbReference>
<dbReference type="Pfam" id="PF02518">
    <property type="entry name" value="HATPase_c"/>
    <property type="match status" value="1"/>
</dbReference>
<dbReference type="InterPro" id="IPR004358">
    <property type="entry name" value="Sig_transdc_His_kin-like_C"/>
</dbReference>
<dbReference type="CDD" id="cd00075">
    <property type="entry name" value="HATPase"/>
    <property type="match status" value="1"/>
</dbReference>
<sequence>MSRHSLRMRLVVAVMLLLATVCTVVGIATAVALRHFMIQQLDTDLSSAGGRFVAMQDHGGPGPGPGYSGNFLGPAQAPRTIGVTVVGGTVTGAEMTDRGGVVRDVPADARTALAAVPTDGHPHSVDLGPLGTYRVLASVDREGTVLVVGLPQADVDHLTVLLVAAEGIVIVLALTGAGIVGAIAVRRELRPLEQVAETAGRVSALRLDSGEVDLSERVPAEHTDPRTEVGQVGAALNRMLDNVSTALDARHASEVRLRRFVADASHELRTPLAAIRGYAELTARDRALPPEAAHSLSRITSQAERMTTLVEDLLLLARLDAGRPLERAPVDLSRLVVDAVSDAGAAGPGHRFRLDLPDEPVVVVGDAARLTQVVTNLLANARTHTPPGTEVVVGLTPVPTVGSAGCASGRLTVTDTGPGVPPELNVFERFARGDGSRSRIHGSTGLGLAIVQAVVEAHGGRVHLDSRPGRTVFTVELPGVSPEPDTRPLPLLALQE</sequence>
<evidence type="ECO:0000259" key="13">
    <source>
        <dbReference type="PROSITE" id="PS50885"/>
    </source>
</evidence>
<dbReference type="InterPro" id="IPR050428">
    <property type="entry name" value="TCS_sensor_his_kinase"/>
</dbReference>
<dbReference type="PROSITE" id="PS50885">
    <property type="entry name" value="HAMP"/>
    <property type="match status" value="1"/>
</dbReference>
<dbReference type="PROSITE" id="PS50109">
    <property type="entry name" value="HIS_KIN"/>
    <property type="match status" value="1"/>
</dbReference>
<dbReference type="PANTHER" id="PTHR45436:SF5">
    <property type="entry name" value="SENSOR HISTIDINE KINASE TRCS"/>
    <property type="match status" value="1"/>
</dbReference>
<evidence type="ECO:0000256" key="7">
    <source>
        <dbReference type="ARBA" id="ARBA00022777"/>
    </source>
</evidence>
<feature type="transmembrane region" description="Helical" evidence="11">
    <location>
        <begin position="160"/>
        <end position="185"/>
    </location>
</feature>
<dbReference type="Gene3D" id="6.10.340.10">
    <property type="match status" value="1"/>
</dbReference>
<dbReference type="InterPro" id="IPR005467">
    <property type="entry name" value="His_kinase_dom"/>
</dbReference>
<proteinExistence type="predicted"/>
<dbReference type="Pfam" id="PF00672">
    <property type="entry name" value="HAMP"/>
    <property type="match status" value="1"/>
</dbReference>
<keyword evidence="9" id="KW-0902">Two-component regulatory system</keyword>
<gene>
    <name evidence="14" type="ORF">GCM10009836_11150</name>
</gene>
<keyword evidence="6 11" id="KW-0812">Transmembrane</keyword>
<protein>
    <recommendedName>
        <fullName evidence="3">histidine kinase</fullName>
        <ecNumber evidence="3">2.7.13.3</ecNumber>
    </recommendedName>
</protein>
<dbReference type="SMART" id="SM00387">
    <property type="entry name" value="HATPase_c"/>
    <property type="match status" value="1"/>
</dbReference>
<evidence type="ECO:0000313" key="14">
    <source>
        <dbReference type="EMBL" id="GAA1834624.1"/>
    </source>
</evidence>
<evidence type="ECO:0000256" key="1">
    <source>
        <dbReference type="ARBA" id="ARBA00000085"/>
    </source>
</evidence>
<organism evidence="14 15">
    <name type="scientific">Pseudonocardia ailaonensis</name>
    <dbReference type="NCBI Taxonomy" id="367279"/>
    <lineage>
        <taxon>Bacteria</taxon>
        <taxon>Bacillati</taxon>
        <taxon>Actinomycetota</taxon>
        <taxon>Actinomycetes</taxon>
        <taxon>Pseudonocardiales</taxon>
        <taxon>Pseudonocardiaceae</taxon>
        <taxon>Pseudonocardia</taxon>
    </lineage>
</organism>
<evidence type="ECO:0000256" key="10">
    <source>
        <dbReference type="ARBA" id="ARBA00023136"/>
    </source>
</evidence>
<dbReference type="PRINTS" id="PR00344">
    <property type="entry name" value="BCTRLSENSOR"/>
</dbReference>
<dbReference type="InterPro" id="IPR003594">
    <property type="entry name" value="HATPase_dom"/>
</dbReference>
<reference evidence="14 15" key="1">
    <citation type="journal article" date="2019" name="Int. J. Syst. Evol. Microbiol.">
        <title>The Global Catalogue of Microorganisms (GCM) 10K type strain sequencing project: providing services to taxonomists for standard genome sequencing and annotation.</title>
        <authorList>
            <consortium name="The Broad Institute Genomics Platform"/>
            <consortium name="The Broad Institute Genome Sequencing Center for Infectious Disease"/>
            <person name="Wu L."/>
            <person name="Ma J."/>
        </authorList>
    </citation>
    <scope>NUCLEOTIDE SEQUENCE [LARGE SCALE GENOMIC DNA]</scope>
    <source>
        <strain evidence="14 15">JCM 16009</strain>
    </source>
</reference>
<evidence type="ECO:0000256" key="6">
    <source>
        <dbReference type="ARBA" id="ARBA00022692"/>
    </source>
</evidence>
<evidence type="ECO:0000256" key="4">
    <source>
        <dbReference type="ARBA" id="ARBA00022553"/>
    </source>
</evidence>
<dbReference type="InterPro" id="IPR003660">
    <property type="entry name" value="HAMP_dom"/>
</dbReference>
<keyword evidence="15" id="KW-1185">Reference proteome</keyword>
<dbReference type="SMART" id="SM00388">
    <property type="entry name" value="HisKA"/>
    <property type="match status" value="1"/>
</dbReference>
<evidence type="ECO:0000256" key="5">
    <source>
        <dbReference type="ARBA" id="ARBA00022679"/>
    </source>
</evidence>
<dbReference type="RefSeq" id="WP_344413015.1">
    <property type="nucleotide sequence ID" value="NZ_BAAAQK010000003.1"/>
</dbReference>
<dbReference type="Pfam" id="PF00512">
    <property type="entry name" value="HisKA"/>
    <property type="match status" value="1"/>
</dbReference>
<evidence type="ECO:0000256" key="3">
    <source>
        <dbReference type="ARBA" id="ARBA00012438"/>
    </source>
</evidence>
<keyword evidence="7 14" id="KW-0418">Kinase</keyword>
<dbReference type="Proteomes" id="UP001500449">
    <property type="component" value="Unassembled WGS sequence"/>
</dbReference>
<dbReference type="EC" id="2.7.13.3" evidence="3"/>
<keyword evidence="5" id="KW-0808">Transferase</keyword>
<dbReference type="SMART" id="SM00304">
    <property type="entry name" value="HAMP"/>
    <property type="match status" value="1"/>
</dbReference>
<dbReference type="CDD" id="cd06225">
    <property type="entry name" value="HAMP"/>
    <property type="match status" value="1"/>
</dbReference>
<dbReference type="GO" id="GO:0016301">
    <property type="term" value="F:kinase activity"/>
    <property type="evidence" value="ECO:0007669"/>
    <property type="project" value="UniProtKB-KW"/>
</dbReference>
<dbReference type="InterPro" id="IPR036890">
    <property type="entry name" value="HATPase_C_sf"/>
</dbReference>
<evidence type="ECO:0000313" key="15">
    <source>
        <dbReference type="Proteomes" id="UP001500449"/>
    </source>
</evidence>
<accession>A0ABN2MT10</accession>
<evidence type="ECO:0000256" key="9">
    <source>
        <dbReference type="ARBA" id="ARBA00023012"/>
    </source>
</evidence>
<feature type="domain" description="HAMP" evidence="13">
    <location>
        <begin position="186"/>
        <end position="248"/>
    </location>
</feature>
<dbReference type="PANTHER" id="PTHR45436">
    <property type="entry name" value="SENSOR HISTIDINE KINASE YKOH"/>
    <property type="match status" value="1"/>
</dbReference>
<comment type="caution">
    <text evidence="14">The sequence shown here is derived from an EMBL/GenBank/DDBJ whole genome shotgun (WGS) entry which is preliminary data.</text>
</comment>
<evidence type="ECO:0000259" key="12">
    <source>
        <dbReference type="PROSITE" id="PS50109"/>
    </source>
</evidence>
<evidence type="ECO:0000256" key="2">
    <source>
        <dbReference type="ARBA" id="ARBA00004236"/>
    </source>
</evidence>
<keyword evidence="10 11" id="KW-0472">Membrane</keyword>
<keyword evidence="8 11" id="KW-1133">Transmembrane helix</keyword>
<evidence type="ECO:0000256" key="11">
    <source>
        <dbReference type="SAM" id="Phobius"/>
    </source>
</evidence>
<name>A0ABN2MT10_9PSEU</name>
<dbReference type="InterPro" id="IPR003661">
    <property type="entry name" value="HisK_dim/P_dom"/>
</dbReference>
<dbReference type="Gene3D" id="1.10.287.130">
    <property type="match status" value="1"/>
</dbReference>